<name>A0A484HH85_9BACT</name>
<organism evidence="2">
    <name type="scientific">uncultured Desulfobacteraceae bacterium</name>
    <dbReference type="NCBI Taxonomy" id="218296"/>
    <lineage>
        <taxon>Bacteria</taxon>
        <taxon>Pseudomonadati</taxon>
        <taxon>Thermodesulfobacteriota</taxon>
        <taxon>Desulfobacteria</taxon>
        <taxon>Desulfobacterales</taxon>
        <taxon>Desulfobacteraceae</taxon>
        <taxon>environmental samples</taxon>
    </lineage>
</organism>
<gene>
    <name evidence="2" type="ORF">EPICR_20241</name>
</gene>
<feature type="transmembrane region" description="Helical" evidence="1">
    <location>
        <begin position="24"/>
        <end position="45"/>
    </location>
</feature>
<dbReference type="EMBL" id="CAACVI010000012">
    <property type="protein sequence ID" value="VEN73772.1"/>
    <property type="molecule type" value="Genomic_DNA"/>
</dbReference>
<protein>
    <submittedName>
        <fullName evidence="2">Uncharacterized protein</fullName>
    </submittedName>
</protein>
<dbReference type="AlphaFoldDB" id="A0A484HH85"/>
<keyword evidence="1" id="KW-0472">Membrane</keyword>
<accession>A0A484HH85</accession>
<proteinExistence type="predicted"/>
<evidence type="ECO:0000256" key="1">
    <source>
        <dbReference type="SAM" id="Phobius"/>
    </source>
</evidence>
<keyword evidence="1" id="KW-1133">Transmembrane helix</keyword>
<sequence>MQKKRGCKVYFFPFPDFDVDRRRVFGYFINIIILNGYILTARAPGLSRHKERAMKEALIVIDMQKKGVDFPPGNMEKTLKRMKEAAVQIIPSGRALP</sequence>
<evidence type="ECO:0000313" key="2">
    <source>
        <dbReference type="EMBL" id="VEN73772.1"/>
    </source>
</evidence>
<keyword evidence="1" id="KW-0812">Transmembrane</keyword>
<reference evidence="2" key="1">
    <citation type="submission" date="2019-01" db="EMBL/GenBank/DDBJ databases">
        <authorList>
            <consortium name="Genoscope - CEA"/>
            <person name="William W."/>
        </authorList>
    </citation>
    <scope>NUCLEOTIDE SEQUENCE</scope>
    <source>
        <strain evidence="2">CR-1</strain>
    </source>
</reference>